<comment type="subunit">
    <text evidence="12">Interacts with the Sec translocase complex via SecD. Specifically interacts with transmembrane segments of nascent integral membrane proteins during membrane integration.</text>
</comment>
<comment type="similarity">
    <text evidence="2">Belongs to the OXA1/ALB3/YidC family. Type 1 subfamily.</text>
</comment>
<feature type="region of interest" description="Disordered" evidence="17">
    <location>
        <begin position="295"/>
        <end position="331"/>
    </location>
</feature>
<keyword evidence="7" id="KW-0653">Protein transport</keyword>
<evidence type="ECO:0000259" key="19">
    <source>
        <dbReference type="Pfam" id="PF02096"/>
    </source>
</evidence>
<evidence type="ECO:0000256" key="8">
    <source>
        <dbReference type="ARBA" id="ARBA00022989"/>
    </source>
</evidence>
<evidence type="ECO:0000256" key="9">
    <source>
        <dbReference type="ARBA" id="ARBA00023136"/>
    </source>
</evidence>
<dbReference type="InterPro" id="IPR001708">
    <property type="entry name" value="YidC/ALB3/OXA1/COX18"/>
</dbReference>
<dbReference type="RefSeq" id="WP_369084563.1">
    <property type="nucleotide sequence ID" value="NZ_JBFSHR010000028.1"/>
</dbReference>
<comment type="caution">
    <text evidence="20">The sequence shown here is derived from an EMBL/GenBank/DDBJ whole genome shotgun (WGS) entry which is preliminary data.</text>
</comment>
<feature type="compositionally biased region" description="Basic and acidic residues" evidence="17">
    <location>
        <begin position="314"/>
        <end position="324"/>
    </location>
</feature>
<evidence type="ECO:0000313" key="21">
    <source>
        <dbReference type="Proteomes" id="UP001560267"/>
    </source>
</evidence>
<dbReference type="Pfam" id="PF02096">
    <property type="entry name" value="60KD_IMP"/>
    <property type="match status" value="1"/>
</dbReference>
<evidence type="ECO:0000256" key="10">
    <source>
        <dbReference type="ARBA" id="ARBA00023186"/>
    </source>
</evidence>
<keyword evidence="10" id="KW-0143">Chaperone</keyword>
<reference evidence="20 21" key="1">
    <citation type="submission" date="2024-07" db="EMBL/GenBank/DDBJ databases">
        <title>Draft Genome Sequence of Ferrimicrobium acidiphilum Strain YE2023, Isolated from a Pulp of Bioleach Reactor.</title>
        <authorList>
            <person name="Elkina Y.A."/>
            <person name="Bulaeva A.G."/>
            <person name="Beletsky A.V."/>
            <person name="Mardanov A.V."/>
        </authorList>
    </citation>
    <scope>NUCLEOTIDE SEQUENCE [LARGE SCALE GENOMIC DNA]</scope>
    <source>
        <strain evidence="20 21">YE2023</strain>
    </source>
</reference>
<dbReference type="NCBIfam" id="TIGR03592">
    <property type="entry name" value="yidC_oxa1_cterm"/>
    <property type="match status" value="1"/>
</dbReference>
<keyword evidence="9 18" id="KW-0472">Membrane</keyword>
<evidence type="ECO:0000256" key="16">
    <source>
        <dbReference type="RuleBase" id="RU003945"/>
    </source>
</evidence>
<dbReference type="Proteomes" id="UP001560267">
    <property type="component" value="Unassembled WGS sequence"/>
</dbReference>
<evidence type="ECO:0000256" key="17">
    <source>
        <dbReference type="SAM" id="MobiDB-lite"/>
    </source>
</evidence>
<name>A0ABV3Y2Z4_9ACTN</name>
<evidence type="ECO:0000256" key="15">
    <source>
        <dbReference type="ARBA" id="ARBA00033342"/>
    </source>
</evidence>
<gene>
    <name evidence="20" type="ORF">AB6A68_08620</name>
</gene>
<evidence type="ECO:0000256" key="4">
    <source>
        <dbReference type="ARBA" id="ARBA00022448"/>
    </source>
</evidence>
<evidence type="ECO:0000256" key="1">
    <source>
        <dbReference type="ARBA" id="ARBA00004651"/>
    </source>
</evidence>
<evidence type="ECO:0000256" key="3">
    <source>
        <dbReference type="ARBA" id="ARBA00015325"/>
    </source>
</evidence>
<evidence type="ECO:0000256" key="12">
    <source>
        <dbReference type="ARBA" id="ARBA00026028"/>
    </source>
</evidence>
<evidence type="ECO:0000256" key="11">
    <source>
        <dbReference type="ARBA" id="ARBA00025034"/>
    </source>
</evidence>
<feature type="transmembrane region" description="Helical" evidence="18">
    <location>
        <begin position="174"/>
        <end position="191"/>
    </location>
</feature>
<comment type="subcellular location">
    <subcellularLocation>
        <location evidence="1">Cell membrane</location>
        <topology evidence="1">Multi-pass membrane protein</topology>
    </subcellularLocation>
    <subcellularLocation>
        <location evidence="16">Membrane</location>
        <topology evidence="16">Multi-pass membrane protein</topology>
    </subcellularLocation>
</comment>
<proteinExistence type="inferred from homology"/>
<sequence>MNILGDILRPIFDLLAGIITFWYALIPSYGIAIALLTITVMVALSPLTIKSTKSMLQMQAIQPKIKELQKQFKGDRQGLAEAQQALFKENKVSPAGGCLPMLLQFPLLIVMYDVIRGLTNTVKTSHGVVASPKYIIHSSLLYKHLVLDHGTMKFLGLNLSLTALHLHLGFFNSLPYYLLVIASVGLQYLQIKQITGKNPTAAAANPMASKTQQISTLVFGFIYLDIPAGVVVYFLVSGIFRVVQQELMWRHDPTLRSHSVEARRKAADAKQNQVIEAKEIVQRPTAPRNLLRRILPGATPALSTDNNTGAIDAPKPRPPRDNRSNKKKKRR</sequence>
<dbReference type="PANTHER" id="PTHR12428">
    <property type="entry name" value="OXA1"/>
    <property type="match status" value="1"/>
</dbReference>
<accession>A0ABV3Y2Z4</accession>
<dbReference type="CDD" id="cd20070">
    <property type="entry name" value="5TM_YidC_Alb3"/>
    <property type="match status" value="1"/>
</dbReference>
<dbReference type="PANTHER" id="PTHR12428:SF65">
    <property type="entry name" value="CYTOCHROME C OXIDASE ASSEMBLY PROTEIN COX18, MITOCHONDRIAL"/>
    <property type="match status" value="1"/>
</dbReference>
<organism evidence="20 21">
    <name type="scientific">Ferrimicrobium acidiphilum</name>
    <dbReference type="NCBI Taxonomy" id="121039"/>
    <lineage>
        <taxon>Bacteria</taxon>
        <taxon>Bacillati</taxon>
        <taxon>Actinomycetota</taxon>
        <taxon>Acidimicrobiia</taxon>
        <taxon>Acidimicrobiales</taxon>
        <taxon>Acidimicrobiaceae</taxon>
        <taxon>Ferrimicrobium</taxon>
    </lineage>
</organism>
<evidence type="ECO:0000313" key="20">
    <source>
        <dbReference type="EMBL" id="MEX6429900.1"/>
    </source>
</evidence>
<dbReference type="InterPro" id="IPR047196">
    <property type="entry name" value="YidC_ALB_C"/>
</dbReference>
<dbReference type="InterPro" id="IPR028055">
    <property type="entry name" value="YidC/Oxa/ALB_C"/>
</dbReference>
<evidence type="ECO:0000256" key="6">
    <source>
        <dbReference type="ARBA" id="ARBA00022692"/>
    </source>
</evidence>
<feature type="transmembrane region" description="Helical" evidence="18">
    <location>
        <begin position="217"/>
        <end position="240"/>
    </location>
</feature>
<evidence type="ECO:0000256" key="5">
    <source>
        <dbReference type="ARBA" id="ARBA00022475"/>
    </source>
</evidence>
<evidence type="ECO:0000256" key="2">
    <source>
        <dbReference type="ARBA" id="ARBA00010527"/>
    </source>
</evidence>
<evidence type="ECO:0000256" key="14">
    <source>
        <dbReference type="ARBA" id="ARBA00033245"/>
    </source>
</evidence>
<evidence type="ECO:0000256" key="13">
    <source>
        <dbReference type="ARBA" id="ARBA00031538"/>
    </source>
</evidence>
<keyword evidence="8 18" id="KW-1133">Transmembrane helix</keyword>
<protein>
    <recommendedName>
        <fullName evidence="3">Membrane protein insertase YidC</fullName>
    </recommendedName>
    <alternativeName>
        <fullName evidence="15">Foldase YidC</fullName>
    </alternativeName>
    <alternativeName>
        <fullName evidence="14">Membrane integrase YidC</fullName>
    </alternativeName>
    <alternativeName>
        <fullName evidence="13">Membrane protein YidC</fullName>
    </alternativeName>
</protein>
<comment type="function">
    <text evidence="11">Required for the insertion and/or proper folding and/or complex formation of integral membrane proteins into the membrane. Involved in integration of membrane proteins that insert both dependently and independently of the Sec translocase complex, as well as at least some lipoproteins. Aids folding of multispanning membrane proteins.</text>
</comment>
<feature type="transmembrane region" description="Helical" evidence="18">
    <location>
        <begin position="31"/>
        <end position="49"/>
    </location>
</feature>
<keyword evidence="6 16" id="KW-0812">Transmembrane</keyword>
<feature type="domain" description="Membrane insertase YidC/Oxa/ALB C-terminal" evidence="19">
    <location>
        <begin position="29"/>
        <end position="248"/>
    </location>
</feature>
<evidence type="ECO:0000256" key="7">
    <source>
        <dbReference type="ARBA" id="ARBA00022927"/>
    </source>
</evidence>
<feature type="transmembrane region" description="Helical" evidence="18">
    <location>
        <begin position="7"/>
        <end position="25"/>
    </location>
</feature>
<keyword evidence="4" id="KW-0813">Transport</keyword>
<keyword evidence="5" id="KW-1003">Cell membrane</keyword>
<keyword evidence="21" id="KW-1185">Reference proteome</keyword>
<evidence type="ECO:0000256" key="18">
    <source>
        <dbReference type="SAM" id="Phobius"/>
    </source>
</evidence>
<dbReference type="EMBL" id="JBFSHR010000028">
    <property type="protein sequence ID" value="MEX6429900.1"/>
    <property type="molecule type" value="Genomic_DNA"/>
</dbReference>